<name>A0A562IVI0_9ACTN</name>
<comment type="caution">
    <text evidence="2">The sequence shown here is derived from an EMBL/GenBank/DDBJ whole genome shotgun (WGS) entry which is preliminary data.</text>
</comment>
<evidence type="ECO:0000256" key="1">
    <source>
        <dbReference type="SAM" id="SignalP"/>
    </source>
</evidence>
<dbReference type="RefSeq" id="WP_153358585.1">
    <property type="nucleotide sequence ID" value="NZ_JABGDC010000042.1"/>
</dbReference>
<proteinExistence type="predicted"/>
<keyword evidence="1" id="KW-0732">Signal</keyword>
<evidence type="ECO:0000313" key="3">
    <source>
        <dbReference type="Proteomes" id="UP000321490"/>
    </source>
</evidence>
<dbReference type="AlphaFoldDB" id="A0A562IVI0"/>
<dbReference type="Proteomes" id="UP000321490">
    <property type="component" value="Unassembled WGS sequence"/>
</dbReference>
<feature type="chain" id="PRO_5021763242" evidence="1">
    <location>
        <begin position="31"/>
        <end position="159"/>
    </location>
</feature>
<dbReference type="EMBL" id="VLKF01000001">
    <property type="protein sequence ID" value="TWH74534.1"/>
    <property type="molecule type" value="Genomic_DNA"/>
</dbReference>
<reference evidence="2 3" key="1">
    <citation type="submission" date="2019-07" db="EMBL/GenBank/DDBJ databases">
        <title>R&amp;d 2014.</title>
        <authorList>
            <person name="Klenk H.-P."/>
        </authorList>
    </citation>
    <scope>NUCLEOTIDE SEQUENCE [LARGE SCALE GENOMIC DNA]</scope>
    <source>
        <strain evidence="2 3">DSM 45764</strain>
    </source>
</reference>
<feature type="signal peptide" evidence="1">
    <location>
        <begin position="1"/>
        <end position="30"/>
    </location>
</feature>
<sequence length="159" mass="16349">MRARLTALAAVVAAVLATVLALGHATPAHAQWHTSGAGPARQAAVRMPAGPVPTVTMRVDVRLGYVYTLTWPTATLHDGQPVTGYVVSRDRGGALLATGTCAGPTLLGIGLTGYAPTDPAAPTQSCTDVTLTPLGAVRYTITPVYGRWKGTASSWSLTV</sequence>
<evidence type="ECO:0000313" key="2">
    <source>
        <dbReference type="EMBL" id="TWH74534.1"/>
    </source>
</evidence>
<accession>A0A562IVI0</accession>
<keyword evidence="3" id="KW-1185">Reference proteome</keyword>
<gene>
    <name evidence="2" type="ORF">JD78_03074</name>
</gene>
<protein>
    <submittedName>
        <fullName evidence="2">Uncharacterized protein</fullName>
    </submittedName>
</protein>
<dbReference type="OrthoDB" id="5190571at2"/>
<organism evidence="2 3">
    <name type="scientific">Modestobacter roseus</name>
    <dbReference type="NCBI Taxonomy" id="1181884"/>
    <lineage>
        <taxon>Bacteria</taxon>
        <taxon>Bacillati</taxon>
        <taxon>Actinomycetota</taxon>
        <taxon>Actinomycetes</taxon>
        <taxon>Geodermatophilales</taxon>
        <taxon>Geodermatophilaceae</taxon>
        <taxon>Modestobacter</taxon>
    </lineage>
</organism>